<dbReference type="InterPro" id="IPR036162">
    <property type="entry name" value="Resolvase-like_N_sf"/>
</dbReference>
<keyword evidence="2" id="KW-0238">DNA-binding</keyword>
<dbReference type="Gene3D" id="3.90.1750.20">
    <property type="entry name" value="Putative Large Serine Recombinase, Chain B, Domain 2"/>
    <property type="match status" value="1"/>
</dbReference>
<dbReference type="Gene3D" id="3.40.50.1390">
    <property type="entry name" value="Resolvase, N-terminal catalytic domain"/>
    <property type="match status" value="1"/>
</dbReference>
<dbReference type="Pfam" id="PF13408">
    <property type="entry name" value="Zn_ribbon_recom"/>
    <property type="match status" value="1"/>
</dbReference>
<feature type="domain" description="Recombinase" evidence="6">
    <location>
        <begin position="155"/>
        <end position="281"/>
    </location>
</feature>
<evidence type="ECO:0000313" key="7">
    <source>
        <dbReference type="EMBL" id="MCC5467666.1"/>
    </source>
</evidence>
<dbReference type="PROSITE" id="PS51737">
    <property type="entry name" value="RECOMBINASE_DNA_BIND"/>
    <property type="match status" value="1"/>
</dbReference>
<dbReference type="InterPro" id="IPR025827">
    <property type="entry name" value="Zn_ribbon_recom_dom"/>
</dbReference>
<dbReference type="PROSITE" id="PS51736">
    <property type="entry name" value="RECOMBINASES_3"/>
    <property type="match status" value="1"/>
</dbReference>
<comment type="caution">
    <text evidence="7">The sequence shown here is derived from an EMBL/GenBank/DDBJ whole genome shotgun (WGS) entry which is preliminary data.</text>
</comment>
<keyword evidence="1" id="KW-0229">DNA integration</keyword>
<keyword evidence="3" id="KW-0233">DNA recombination</keyword>
<sequence>MNAIYARVSTDEQAHSGYSLQDQIASCRNRLLSLGLTNIQEYIDDGYSGEFLDRPALDRLRDDLRAKLIKRVIVYDPDRLSRNLTNQLLLSDNIEKANAQLMFVTGDYDASPEGRLFFSMKGAISAYEKAKIRERTLRGRRAKANSGKIIMNNKPYGFDWDELNSTYTINEEEAKIVHLIYDLCLKKHWGSPKIATELGDQGILNRDGKRFNAMHVYRILTKDLYTGTAYAFKIATKKVGQYKIERTHVPKDNWIHIPIPAIETSERWQQVQQIIEQNKKLSKRNSKRDYLLRGILKCGICGMGMVASRLKSNINGHTCYYRCVTKSSPHYRLDAAKCPNRYIPVDPLEESVWEAFVMIASGDAALSDFLRTEELPANNHAEEIAKLLKKQDEAMQLKADVMKWRRTNLIDSNTAEKELQSITKDLSTITMQLTSLQKSQEKFKEIVVPTAEEILNANTIEEKRLLLLQSNLEVHVQRIGKIPEFWFQI</sequence>
<dbReference type="InterPro" id="IPR050639">
    <property type="entry name" value="SSR_resolvase"/>
</dbReference>
<dbReference type="Pfam" id="PF00239">
    <property type="entry name" value="Resolvase"/>
    <property type="match status" value="1"/>
</dbReference>
<name>A0ABS8HYI9_9FIRM</name>
<evidence type="ECO:0000313" key="8">
    <source>
        <dbReference type="Proteomes" id="UP001165492"/>
    </source>
</evidence>
<organism evidence="7 8">
    <name type="scientific">Pelosinus baikalensis</name>
    <dbReference type="NCBI Taxonomy" id="2892015"/>
    <lineage>
        <taxon>Bacteria</taxon>
        <taxon>Bacillati</taxon>
        <taxon>Bacillota</taxon>
        <taxon>Negativicutes</taxon>
        <taxon>Selenomonadales</taxon>
        <taxon>Sporomusaceae</taxon>
        <taxon>Pelosinus</taxon>
    </lineage>
</organism>
<dbReference type="InterPro" id="IPR006119">
    <property type="entry name" value="Resolv_N"/>
</dbReference>
<dbReference type="PANTHER" id="PTHR30461">
    <property type="entry name" value="DNA-INVERTASE FROM LAMBDOID PROPHAGE"/>
    <property type="match status" value="1"/>
</dbReference>
<evidence type="ECO:0000256" key="1">
    <source>
        <dbReference type="ARBA" id="ARBA00022908"/>
    </source>
</evidence>
<evidence type="ECO:0000256" key="3">
    <source>
        <dbReference type="ARBA" id="ARBA00023172"/>
    </source>
</evidence>
<dbReference type="InterPro" id="IPR011109">
    <property type="entry name" value="DNA_bind_recombinase_dom"/>
</dbReference>
<feature type="domain" description="Resolvase/invertase-type recombinase catalytic" evidence="5">
    <location>
        <begin position="1"/>
        <end position="147"/>
    </location>
</feature>
<dbReference type="Pfam" id="PF07508">
    <property type="entry name" value="Recombinase"/>
    <property type="match status" value="1"/>
</dbReference>
<keyword evidence="8" id="KW-1185">Reference proteome</keyword>
<evidence type="ECO:0000256" key="2">
    <source>
        <dbReference type="ARBA" id="ARBA00023125"/>
    </source>
</evidence>
<dbReference type="RefSeq" id="WP_229536631.1">
    <property type="nucleotide sequence ID" value="NZ_JAJHJB010000037.1"/>
</dbReference>
<feature type="active site" description="O-(5'-phospho-DNA)-serine intermediate" evidence="4">
    <location>
        <position position="9"/>
    </location>
</feature>
<dbReference type="CDD" id="cd00338">
    <property type="entry name" value="Ser_Recombinase"/>
    <property type="match status" value="1"/>
</dbReference>
<evidence type="ECO:0000259" key="5">
    <source>
        <dbReference type="PROSITE" id="PS51736"/>
    </source>
</evidence>
<evidence type="ECO:0000256" key="4">
    <source>
        <dbReference type="PROSITE-ProRule" id="PRU10137"/>
    </source>
</evidence>
<reference evidence="7" key="1">
    <citation type="submission" date="2021-11" db="EMBL/GenBank/DDBJ databases">
        <title>Description of a new species Pelosinus isolated from the bottom sediments of Lake Baikal.</title>
        <authorList>
            <person name="Zakharyuk A."/>
        </authorList>
    </citation>
    <scope>NUCLEOTIDE SEQUENCE</scope>
    <source>
        <strain evidence="7">Bkl1</strain>
    </source>
</reference>
<gene>
    <name evidence="7" type="ORF">LMF89_20225</name>
</gene>
<accession>A0ABS8HYI9</accession>
<dbReference type="InterPro" id="IPR006118">
    <property type="entry name" value="Recombinase_CS"/>
</dbReference>
<protein>
    <submittedName>
        <fullName evidence="7">Recombinase family protein</fullName>
    </submittedName>
</protein>
<dbReference type="EMBL" id="JAJHJB010000037">
    <property type="protein sequence ID" value="MCC5467666.1"/>
    <property type="molecule type" value="Genomic_DNA"/>
</dbReference>
<dbReference type="InterPro" id="IPR038109">
    <property type="entry name" value="DNA_bind_recomb_sf"/>
</dbReference>
<dbReference type="PANTHER" id="PTHR30461:SF23">
    <property type="entry name" value="DNA RECOMBINASE-RELATED"/>
    <property type="match status" value="1"/>
</dbReference>
<proteinExistence type="predicted"/>
<dbReference type="Proteomes" id="UP001165492">
    <property type="component" value="Unassembled WGS sequence"/>
</dbReference>
<dbReference type="SMART" id="SM00857">
    <property type="entry name" value="Resolvase"/>
    <property type="match status" value="1"/>
</dbReference>
<evidence type="ECO:0000259" key="6">
    <source>
        <dbReference type="PROSITE" id="PS51737"/>
    </source>
</evidence>
<dbReference type="PROSITE" id="PS00397">
    <property type="entry name" value="RECOMBINASES_1"/>
    <property type="match status" value="1"/>
</dbReference>
<dbReference type="SUPFAM" id="SSF53041">
    <property type="entry name" value="Resolvase-like"/>
    <property type="match status" value="1"/>
</dbReference>